<keyword evidence="4" id="KW-1185">Reference proteome</keyword>
<proteinExistence type="predicted"/>
<sequence>MRFLPLLLSIPLALAQGPSKTGDPVVFGESGSYPRAIHLANGNLLGTYTRWDQGNNTLVTVLSTDNGQTWSPHGEIATEPTATHDLDNPYVHHLPNGQVLAAFRNHDRDETGWTHYRIIVSVSSDLGKTFTYLSTAAEAPAGPGVWEPFMQTALDDSVQLYYSKEVSNGGGQDSIIVTSRDNGKTWSEETVFTGQAVGSRDGMIGVAPISDRSRTKVAIFETGDTAVSPTHFTVMVVRTEDDGVTWGDERIPVYEPQGFEAGAPQIIRVGERLVASFGSNEKGGVWPQGALEVMVSRDGGLSWGDKTVVKERPAMWSGMIHVDDDSFLALYESGGTCYAQKMSF</sequence>
<dbReference type="Pfam" id="PF02012">
    <property type="entry name" value="BNR"/>
    <property type="match status" value="1"/>
</dbReference>
<feature type="domain" description="Sialidase" evidence="2">
    <location>
        <begin position="145"/>
        <end position="307"/>
    </location>
</feature>
<dbReference type="InterPro" id="IPR036278">
    <property type="entry name" value="Sialidase_sf"/>
</dbReference>
<dbReference type="InterPro" id="IPR002860">
    <property type="entry name" value="BNR_rpt"/>
</dbReference>
<dbReference type="AlphaFoldDB" id="A0A9W4XZF5"/>
<dbReference type="PANTHER" id="PTHR38792">
    <property type="entry name" value="BNR/ASP-BOX REPEAT DOMAIN PROTEIN (AFU_ORTHOLOGUE AFUA_7G06430)-RELATED"/>
    <property type="match status" value="1"/>
</dbReference>
<keyword evidence="1" id="KW-0732">Signal</keyword>
<feature type="chain" id="PRO_5040816663" description="Sialidase domain-containing protein" evidence="1">
    <location>
        <begin position="16"/>
        <end position="344"/>
    </location>
</feature>
<protein>
    <recommendedName>
        <fullName evidence="2">Sialidase domain-containing protein</fullName>
    </recommendedName>
</protein>
<evidence type="ECO:0000259" key="2">
    <source>
        <dbReference type="Pfam" id="PF13088"/>
    </source>
</evidence>
<comment type="caution">
    <text evidence="3">The sequence shown here is derived from an EMBL/GenBank/DDBJ whole genome shotgun (WGS) entry which is preliminary data.</text>
</comment>
<dbReference type="InterPro" id="IPR011040">
    <property type="entry name" value="Sialidase"/>
</dbReference>
<evidence type="ECO:0000313" key="4">
    <source>
        <dbReference type="Proteomes" id="UP001152607"/>
    </source>
</evidence>
<reference evidence="3" key="1">
    <citation type="submission" date="2023-01" db="EMBL/GenBank/DDBJ databases">
        <authorList>
            <person name="Van Ghelder C."/>
            <person name="Rancurel C."/>
        </authorList>
    </citation>
    <scope>NUCLEOTIDE SEQUENCE</scope>
    <source>
        <strain evidence="3">CNCM I-4278</strain>
    </source>
</reference>
<dbReference type="Proteomes" id="UP001152607">
    <property type="component" value="Unassembled WGS sequence"/>
</dbReference>
<dbReference type="OrthoDB" id="2739686at2759"/>
<evidence type="ECO:0000313" key="3">
    <source>
        <dbReference type="EMBL" id="CAI6342427.1"/>
    </source>
</evidence>
<dbReference type="CDD" id="cd15482">
    <property type="entry name" value="Sialidase_non-viral"/>
    <property type="match status" value="1"/>
</dbReference>
<dbReference type="Gene3D" id="2.120.10.10">
    <property type="match status" value="1"/>
</dbReference>
<evidence type="ECO:0000256" key="1">
    <source>
        <dbReference type="SAM" id="SignalP"/>
    </source>
</evidence>
<dbReference type="EMBL" id="CAOQHR010000013">
    <property type="protein sequence ID" value="CAI6342427.1"/>
    <property type="molecule type" value="Genomic_DNA"/>
</dbReference>
<gene>
    <name evidence="3" type="ORF">PDIGIT_LOCUS15634</name>
</gene>
<dbReference type="PANTHER" id="PTHR38792:SF3">
    <property type="entry name" value="BNR_ASP-BOX REPEAT DOMAIN PROTEIN (AFU_ORTHOLOGUE AFUA_7G06430)-RELATED"/>
    <property type="match status" value="1"/>
</dbReference>
<name>A0A9W4XZF5_9PLEO</name>
<feature type="signal peptide" evidence="1">
    <location>
        <begin position="1"/>
        <end position="15"/>
    </location>
</feature>
<organism evidence="3 4">
    <name type="scientific">Periconia digitata</name>
    <dbReference type="NCBI Taxonomy" id="1303443"/>
    <lineage>
        <taxon>Eukaryota</taxon>
        <taxon>Fungi</taxon>
        <taxon>Dikarya</taxon>
        <taxon>Ascomycota</taxon>
        <taxon>Pezizomycotina</taxon>
        <taxon>Dothideomycetes</taxon>
        <taxon>Pleosporomycetidae</taxon>
        <taxon>Pleosporales</taxon>
        <taxon>Massarineae</taxon>
        <taxon>Periconiaceae</taxon>
        <taxon>Periconia</taxon>
    </lineage>
</organism>
<dbReference type="Pfam" id="PF13088">
    <property type="entry name" value="BNR_2"/>
    <property type="match status" value="1"/>
</dbReference>
<dbReference type="SUPFAM" id="SSF50939">
    <property type="entry name" value="Sialidases"/>
    <property type="match status" value="1"/>
</dbReference>
<accession>A0A9W4XZF5</accession>